<evidence type="ECO:0000256" key="1">
    <source>
        <dbReference type="ARBA" id="ARBA00001933"/>
    </source>
</evidence>
<accession>A0A4E0PZE5</accession>
<dbReference type="Gene3D" id="3.90.1150.10">
    <property type="entry name" value="Aspartate Aminotransferase, domain 1"/>
    <property type="match status" value="1"/>
</dbReference>
<comment type="caution">
    <text evidence="6">The sequence shown here is derived from an EMBL/GenBank/DDBJ whole genome shotgun (WGS) entry which is preliminary data.</text>
</comment>
<evidence type="ECO:0000256" key="4">
    <source>
        <dbReference type="ARBA" id="ARBA00022917"/>
    </source>
</evidence>
<dbReference type="InterPro" id="IPR015422">
    <property type="entry name" value="PyrdxlP-dep_Trfase_small"/>
</dbReference>
<gene>
    <name evidence="6" type="primary">pscS</name>
    <name evidence="6" type="ORF">CUN85_02340</name>
</gene>
<proteinExistence type="inferred from homology"/>
<dbReference type="InterPro" id="IPR008829">
    <property type="entry name" value="SepSecS/SepCysS"/>
</dbReference>
<dbReference type="Proteomes" id="UP000297295">
    <property type="component" value="Unassembled WGS sequence"/>
</dbReference>
<dbReference type="PANTHER" id="PTHR43586:SF3">
    <property type="entry name" value="O-PHOSPHO-L-SERYL-TRNA:CYS-TRNA SYNTHASE"/>
    <property type="match status" value="1"/>
</dbReference>
<dbReference type="EC" id="2.5.1.73" evidence="5"/>
<comment type="catalytic activity">
    <reaction evidence="5">
        <text>O-phospho-L-seryl-tRNA(Cys) + hydrogen sulfide + H(+) = L-cysteinyl-tRNA(Cys) + phosphate</text>
        <dbReference type="Rhea" id="RHEA:25686"/>
        <dbReference type="Rhea" id="RHEA-COMP:9679"/>
        <dbReference type="Rhea" id="RHEA-COMP:9719"/>
        <dbReference type="ChEBI" id="CHEBI:15378"/>
        <dbReference type="ChEBI" id="CHEBI:29919"/>
        <dbReference type="ChEBI" id="CHEBI:43474"/>
        <dbReference type="ChEBI" id="CHEBI:78517"/>
        <dbReference type="ChEBI" id="CHEBI:78551"/>
        <dbReference type="EC" id="2.5.1.73"/>
    </reaction>
</comment>
<evidence type="ECO:0000313" key="6">
    <source>
        <dbReference type="EMBL" id="TGC11013.1"/>
    </source>
</evidence>
<dbReference type="NCBIfam" id="TIGR02539">
    <property type="entry name" value="SepCysS"/>
    <property type="match status" value="1"/>
</dbReference>
<dbReference type="Pfam" id="PF05889">
    <property type="entry name" value="SepSecS"/>
    <property type="match status" value="1"/>
</dbReference>
<feature type="binding site" evidence="5">
    <location>
        <begin position="89"/>
        <end position="90"/>
    </location>
    <ligand>
        <name>pyridoxal 5'-phosphate</name>
        <dbReference type="ChEBI" id="CHEBI:597326"/>
    </ligand>
</feature>
<keyword evidence="2 5" id="KW-0808">Transferase</keyword>
<evidence type="ECO:0000256" key="5">
    <source>
        <dbReference type="HAMAP-Rule" id="MF_01675"/>
    </source>
</evidence>
<comment type="subunit">
    <text evidence="5">Homodimer. Interacts with SepRS.</text>
</comment>
<dbReference type="GO" id="GO:0043766">
    <property type="term" value="F:Sep-tRNA:Cys-tRNA synthase activity"/>
    <property type="evidence" value="ECO:0007669"/>
    <property type="project" value="UniProtKB-UniRule"/>
</dbReference>
<dbReference type="SUPFAM" id="SSF53383">
    <property type="entry name" value="PLP-dependent transferases"/>
    <property type="match status" value="1"/>
</dbReference>
<feature type="modified residue" description="N6-(pyridoxal phosphate)lysine" evidence="5">
    <location>
        <position position="222"/>
    </location>
</feature>
<feature type="binding site" evidence="5">
    <location>
        <begin position="219"/>
        <end position="221"/>
    </location>
    <ligand>
        <name>pyridoxal 5'-phosphate</name>
        <dbReference type="ChEBI" id="CHEBI:597326"/>
    </ligand>
</feature>
<evidence type="ECO:0000256" key="2">
    <source>
        <dbReference type="ARBA" id="ARBA00022679"/>
    </source>
</evidence>
<dbReference type="EMBL" id="PGGK01000002">
    <property type="protein sequence ID" value="TGC11013.1"/>
    <property type="molecule type" value="Genomic_DNA"/>
</dbReference>
<feature type="binding site" evidence="5">
    <location>
        <position position="196"/>
    </location>
    <ligand>
        <name>pyridoxal 5'-phosphate</name>
        <dbReference type="ChEBI" id="CHEBI:597326"/>
    </ligand>
</feature>
<keyword evidence="7" id="KW-1185">Reference proteome</keyword>
<dbReference type="NCBIfam" id="NF006810">
    <property type="entry name" value="PRK09331.1"/>
    <property type="match status" value="1"/>
</dbReference>
<comment type="function">
    <text evidence="5">Converts O-phospho-L-seryl-tRNA(Cys) (Sep-tRNA(Cys)) to L-cysteinyl-tRNA(Cys) (Cys-tRNA(Cys)).</text>
</comment>
<evidence type="ECO:0000256" key="3">
    <source>
        <dbReference type="ARBA" id="ARBA00022898"/>
    </source>
</evidence>
<sequence>MVLDDAALKKFGFIPRKAKDAINIDPLQTGGKLTEEASRALLEWGDGYSVCDYCDGVLDLIKKPPIEEFVHSALPEFLNTDVARITHGARESKFTVMHSMAKEGDYIVLDELAHYSSFVAAQRAGLNIRTVPHSGNPEYKTDVDGYATVIDDLIRETGKAPALAQVTYPDGNYGNLADVKRISNLCHRYDVPLMVNGAYSVGRMPIDAKKLGADFIVGSGHKSMASSGPIGVLGVKEEYAGIVFRKSPTHKNKEVEFLGCTVRGAPVMTMMASFPHVVERTNRWYDEVADARWFSSRLEDLGIMQMGDKPHNHDLMFFEAPVLYEISQAAKKGRYFLYKEMKQRKIHGIKSGLTKYFKLSTFQVGRENLKYIADSFEEIIDKYQKMG</sequence>
<reference evidence="6 7" key="1">
    <citation type="submission" date="2017-11" db="EMBL/GenBank/DDBJ databases">
        <title>Isolation and Characterization of Methanogenic Archaea from Saline Meromictic Lake at Siberia.</title>
        <authorList>
            <person name="Shen Y."/>
            <person name="Huang H.-H."/>
            <person name="Lai M.-C."/>
            <person name="Chen S.-C."/>
        </authorList>
    </citation>
    <scope>NUCLEOTIDE SEQUENCE [LARGE SCALE GENOMIC DNA]</scope>
    <source>
        <strain evidence="6 7">SY-01</strain>
    </source>
</reference>
<dbReference type="InterPro" id="IPR015424">
    <property type="entry name" value="PyrdxlP-dep_Trfase"/>
</dbReference>
<dbReference type="InterPro" id="IPR013375">
    <property type="entry name" value="Sep_Cys-tRNA_synth_arc"/>
</dbReference>
<dbReference type="GO" id="GO:0006412">
    <property type="term" value="P:translation"/>
    <property type="evidence" value="ECO:0007669"/>
    <property type="project" value="UniProtKB-KW"/>
</dbReference>
<dbReference type="HAMAP" id="MF_01675">
    <property type="entry name" value="Sep_Cys_tRNA_synth"/>
    <property type="match status" value="1"/>
</dbReference>
<protein>
    <recommendedName>
        <fullName evidence="5">O-phospho-L-seryl-tRNA:Cys-tRNA synthase</fullName>
        <ecNumber evidence="5">2.5.1.73</ecNumber>
    </recommendedName>
    <alternativeName>
        <fullName evidence="5">Sep-tRNA:Cys-tRNA synthase</fullName>
        <shortName evidence="5">SepCysS</shortName>
    </alternativeName>
</protein>
<name>A0A4E0PZE5_9EURY</name>
<dbReference type="PANTHER" id="PTHR43586">
    <property type="entry name" value="CYSTEINE DESULFURASE"/>
    <property type="match status" value="1"/>
</dbReference>
<evidence type="ECO:0000313" key="7">
    <source>
        <dbReference type="Proteomes" id="UP000297295"/>
    </source>
</evidence>
<dbReference type="Gene3D" id="3.40.640.10">
    <property type="entry name" value="Type I PLP-dependent aspartate aminotransferase-like (Major domain)"/>
    <property type="match status" value="1"/>
</dbReference>
<dbReference type="InterPro" id="IPR015421">
    <property type="entry name" value="PyrdxlP-dep_Trfase_major"/>
</dbReference>
<keyword evidence="3 5" id="KW-0663">Pyridoxal phosphate</keyword>
<dbReference type="RefSeq" id="WP_135388888.1">
    <property type="nucleotide sequence ID" value="NZ_PGGK01000002.1"/>
</dbReference>
<dbReference type="OrthoDB" id="5817at2157"/>
<dbReference type="AlphaFoldDB" id="A0A4E0PZE5"/>
<comment type="cofactor">
    <cofactor evidence="1 5">
        <name>pyridoxal 5'-phosphate</name>
        <dbReference type="ChEBI" id="CHEBI:597326"/>
    </cofactor>
</comment>
<keyword evidence="4 5" id="KW-0648">Protein biosynthesis</keyword>
<organism evidence="6 7">
    <name type="scientific">Methanolobus halotolerans</name>
    <dbReference type="NCBI Taxonomy" id="2052935"/>
    <lineage>
        <taxon>Archaea</taxon>
        <taxon>Methanobacteriati</taxon>
        <taxon>Methanobacteriota</taxon>
        <taxon>Stenosarchaea group</taxon>
        <taxon>Methanomicrobia</taxon>
        <taxon>Methanosarcinales</taxon>
        <taxon>Methanosarcinaceae</taxon>
        <taxon>Methanolobus</taxon>
    </lineage>
</organism>
<comment type="similarity">
    <text evidence="5">Belongs to the SepCysS family.</text>
</comment>